<evidence type="ECO:0000313" key="2">
    <source>
        <dbReference type="Proteomes" id="UP001162164"/>
    </source>
</evidence>
<dbReference type="Proteomes" id="UP001162164">
    <property type="component" value="Unassembled WGS sequence"/>
</dbReference>
<organism evidence="1 2">
    <name type="scientific">Molorchus minor</name>
    <dbReference type="NCBI Taxonomy" id="1323400"/>
    <lineage>
        <taxon>Eukaryota</taxon>
        <taxon>Metazoa</taxon>
        <taxon>Ecdysozoa</taxon>
        <taxon>Arthropoda</taxon>
        <taxon>Hexapoda</taxon>
        <taxon>Insecta</taxon>
        <taxon>Pterygota</taxon>
        <taxon>Neoptera</taxon>
        <taxon>Endopterygota</taxon>
        <taxon>Coleoptera</taxon>
        <taxon>Polyphaga</taxon>
        <taxon>Cucujiformia</taxon>
        <taxon>Chrysomeloidea</taxon>
        <taxon>Cerambycidae</taxon>
        <taxon>Lamiinae</taxon>
        <taxon>Monochamini</taxon>
        <taxon>Molorchus</taxon>
    </lineage>
</organism>
<comment type="caution">
    <text evidence="1">The sequence shown here is derived from an EMBL/GenBank/DDBJ whole genome shotgun (WGS) entry which is preliminary data.</text>
</comment>
<reference evidence="1" key="1">
    <citation type="journal article" date="2023" name="Insect Mol. Biol.">
        <title>Genome sequencing provides insights into the evolution of gene families encoding plant cell wall-degrading enzymes in longhorned beetles.</title>
        <authorList>
            <person name="Shin N.R."/>
            <person name="Okamura Y."/>
            <person name="Kirsch R."/>
            <person name="Pauchet Y."/>
        </authorList>
    </citation>
    <scope>NUCLEOTIDE SEQUENCE</scope>
    <source>
        <strain evidence="1">MMC_N1</strain>
    </source>
</reference>
<accession>A0ABQ9JB15</accession>
<sequence>MEFTIKPFGLELHKILQYKSPEFFNTNGNKKIHCLNLYSSVYSPKHSPVSITKKVTMDIHTDSAESLAIFLYELYVINCSVAKLCTTEITRSVPAGSLKSSKLVRANDSHPNESCNCHVFTYQ</sequence>
<protein>
    <submittedName>
        <fullName evidence="1">Uncharacterized protein</fullName>
    </submittedName>
</protein>
<keyword evidence="2" id="KW-1185">Reference proteome</keyword>
<evidence type="ECO:0000313" key="1">
    <source>
        <dbReference type="EMBL" id="KAJ8974828.1"/>
    </source>
</evidence>
<proteinExistence type="predicted"/>
<dbReference type="EMBL" id="JAPWTJ010000923">
    <property type="protein sequence ID" value="KAJ8974828.1"/>
    <property type="molecule type" value="Genomic_DNA"/>
</dbReference>
<name>A0ABQ9JB15_9CUCU</name>
<gene>
    <name evidence="1" type="ORF">NQ317_019495</name>
</gene>